<evidence type="ECO:0000313" key="4">
    <source>
        <dbReference type="EMBL" id="KYQ93152.1"/>
    </source>
</evidence>
<gene>
    <name evidence="4" type="ORF">DLAC_05785</name>
</gene>
<accession>A0A151ZGQ5</accession>
<dbReference type="PANTHER" id="PTHR31768:SF3">
    <property type="entry name" value="B BOX-TYPE DOMAIN-CONTAINING PROTEIN-RELATED"/>
    <property type="match status" value="1"/>
</dbReference>
<reference evidence="4 5" key="1">
    <citation type="submission" date="2015-12" db="EMBL/GenBank/DDBJ databases">
        <title>Dictyostelia acquired genes for synthesis and detection of signals that induce cell-type specialization by lateral gene transfer from prokaryotes.</title>
        <authorList>
            <person name="Gloeckner G."/>
            <person name="Schaap P."/>
        </authorList>
    </citation>
    <scope>NUCLEOTIDE SEQUENCE [LARGE SCALE GENOMIC DNA]</scope>
    <source>
        <strain evidence="4 5">TK</strain>
    </source>
</reference>
<dbReference type="Proteomes" id="UP000076078">
    <property type="component" value="Unassembled WGS sequence"/>
</dbReference>
<keyword evidence="1" id="KW-0863">Zinc-finger</keyword>
<dbReference type="EMBL" id="LODT01000028">
    <property type="protein sequence ID" value="KYQ93152.1"/>
    <property type="molecule type" value="Genomic_DNA"/>
</dbReference>
<dbReference type="PROSITE" id="PS50119">
    <property type="entry name" value="ZF_BBOX"/>
    <property type="match status" value="1"/>
</dbReference>
<evidence type="ECO:0000259" key="3">
    <source>
        <dbReference type="PROSITE" id="PS50119"/>
    </source>
</evidence>
<proteinExistence type="predicted"/>
<dbReference type="GO" id="GO:0008270">
    <property type="term" value="F:zinc ion binding"/>
    <property type="evidence" value="ECO:0007669"/>
    <property type="project" value="UniProtKB-KW"/>
</dbReference>
<feature type="coiled-coil region" evidence="2">
    <location>
        <begin position="57"/>
        <end position="91"/>
    </location>
</feature>
<name>A0A151ZGQ5_TIELA</name>
<feature type="domain" description="B box-type" evidence="3">
    <location>
        <begin position="1"/>
        <end position="47"/>
    </location>
</feature>
<evidence type="ECO:0000256" key="2">
    <source>
        <dbReference type="SAM" id="Coils"/>
    </source>
</evidence>
<dbReference type="OrthoDB" id="6105938at2759"/>
<dbReference type="AlphaFoldDB" id="A0A151ZGQ5"/>
<dbReference type="OMA" id="YYEENTE"/>
<keyword evidence="1" id="KW-0479">Metal-binding</keyword>
<keyword evidence="5" id="KW-1185">Reference proteome</keyword>
<keyword evidence="1" id="KW-0862">Zinc</keyword>
<evidence type="ECO:0000313" key="5">
    <source>
        <dbReference type="Proteomes" id="UP000076078"/>
    </source>
</evidence>
<dbReference type="CDD" id="cd19757">
    <property type="entry name" value="Bbox1"/>
    <property type="match status" value="1"/>
</dbReference>
<dbReference type="InParanoid" id="A0A151ZGQ5"/>
<keyword evidence="2" id="KW-0175">Coiled coil</keyword>
<dbReference type="InterPro" id="IPR040328">
    <property type="entry name" value="DDB_G0279899-like"/>
</dbReference>
<comment type="caution">
    <text evidence="4">The sequence shown here is derived from an EMBL/GenBank/DDBJ whole genome shotgun (WGS) entry which is preliminary data.</text>
</comment>
<dbReference type="PANTHER" id="PTHR31768">
    <property type="entry name" value="B BOX-TYPE DOMAIN-CONTAINING PROTEIN"/>
    <property type="match status" value="1"/>
</dbReference>
<evidence type="ECO:0000256" key="1">
    <source>
        <dbReference type="PROSITE-ProRule" id="PRU00024"/>
    </source>
</evidence>
<sequence length="496" mass="59374">MEKCTKTQHINPIIIVYCVDCKQGLCEKCLPDHEIHKLDEIHRVHQVALESHRKKLKKNLKNLLKFSQQNKAEYKEIEDTYEKQIEKITSKFRELHDQLHIQEVSLKRELKSYYEENTETYVTSLSAIDMEIKEVQDAKKHYKKLIKENNNTINNINNNNNNEEIEIDPHIFENLDLVENYVKRDGIRKSIYYHKYEAKTPEVDYSMIGLVNKSYYQQYLYKLHNEIKEMVRINLETSKKDVFVFTERHFKENSYFIHHTTAGNYFYCFYNNSRYRRTQIEPFESHPWKMVVFHQRDYLLVSIVFDNRKTIYFLGSYREGDRNFYDLLSININDTTDTKMVWSGSNLTLNTKYNFKLVIDIKGENIYVLGFDVQLLYTIYHIPLGNLNGILECYKIKSNVTVDCFDGVDKIYILSNRPELSFISYSISERKLANLPPPNIDPKHYRMEFKFLYDNYSSLVMHYVSKNSNPEFNYLHKYNINQKSWAKSLIIDNQIN</sequence>
<feature type="coiled-coil region" evidence="2">
    <location>
        <begin position="128"/>
        <end position="166"/>
    </location>
</feature>
<dbReference type="InterPro" id="IPR000315">
    <property type="entry name" value="Znf_B-box"/>
</dbReference>
<organism evidence="4 5">
    <name type="scientific">Tieghemostelium lacteum</name>
    <name type="common">Slime mold</name>
    <name type="synonym">Dictyostelium lacteum</name>
    <dbReference type="NCBI Taxonomy" id="361077"/>
    <lineage>
        <taxon>Eukaryota</taxon>
        <taxon>Amoebozoa</taxon>
        <taxon>Evosea</taxon>
        <taxon>Eumycetozoa</taxon>
        <taxon>Dictyostelia</taxon>
        <taxon>Dictyosteliales</taxon>
        <taxon>Raperosteliaceae</taxon>
        <taxon>Tieghemostelium</taxon>
    </lineage>
</organism>
<protein>
    <recommendedName>
        <fullName evidence="3">B box-type domain-containing protein</fullName>
    </recommendedName>
</protein>